<dbReference type="Proteomes" id="UP000199306">
    <property type="component" value="Unassembled WGS sequence"/>
</dbReference>
<keyword evidence="2" id="KW-1185">Reference proteome</keyword>
<dbReference type="RefSeq" id="WP_218159178.1">
    <property type="nucleotide sequence ID" value="NZ_FOXH01000003.1"/>
</dbReference>
<evidence type="ECO:0000313" key="2">
    <source>
        <dbReference type="Proteomes" id="UP000199306"/>
    </source>
</evidence>
<dbReference type="Gene3D" id="3.40.50.1110">
    <property type="entry name" value="SGNH hydrolase"/>
    <property type="match status" value="1"/>
</dbReference>
<proteinExistence type="predicted"/>
<dbReference type="GO" id="GO:0016788">
    <property type="term" value="F:hydrolase activity, acting on ester bonds"/>
    <property type="evidence" value="ECO:0007669"/>
    <property type="project" value="UniProtKB-ARBA"/>
</dbReference>
<organism evidence="1 2">
    <name type="scientific">Pseudarcicella hirudinis</name>
    <dbReference type="NCBI Taxonomy" id="1079859"/>
    <lineage>
        <taxon>Bacteria</taxon>
        <taxon>Pseudomonadati</taxon>
        <taxon>Bacteroidota</taxon>
        <taxon>Cytophagia</taxon>
        <taxon>Cytophagales</taxon>
        <taxon>Flectobacillaceae</taxon>
        <taxon>Pseudarcicella</taxon>
    </lineage>
</organism>
<sequence length="494" mass="54807">ADSSIGFSADLIYFLSLNPNIMTKILMKAFALFLFSFTCIACTNPDHLEEAGIPILTSSPTLLSNVKANSFFLGWANHGDTTIRVKADKDILPALTGIKIDLTAITNTLLNLGNFRLMSIGGALSAGFRDGGLYREGQLTAFPNLVARQMGLSLNLPLFDPNEGNGSGYKTLINTEPIASFNLVTNNLAYTDNTANTLRPYSGKIDSYAFPNMSAWISFINYPNHDKMGETFANRFFDNTQKDYSYNYEFLIKQNCDFFIFEAGMDDLIDTFLSGGGGGNITGINPYSETRGTSLIQALADKKAKGILLIVPDVMDLPYFNQITNEKIKKLNVILRVKDDGTAQADREGYRDFNPAIDKLIPSPYVEKLMRGEIKNIALLNDNEVLSKASYDDEWIGVSPVFYNEYKINRKAKENNLPVVDIYGLYKKIIAGNYTTDDGIKVDPDWVKGNFFSADGIYPTAFGQAVIANEVIKTINSFYKLNIPLISTSFFLKK</sequence>
<name>A0A1I5R0W6_9BACT</name>
<protein>
    <recommendedName>
        <fullName evidence="3">GDSL-like Lipase/Acylhydrolase</fullName>
    </recommendedName>
</protein>
<dbReference type="SUPFAM" id="SSF52266">
    <property type="entry name" value="SGNH hydrolase"/>
    <property type="match status" value="1"/>
</dbReference>
<evidence type="ECO:0000313" key="1">
    <source>
        <dbReference type="EMBL" id="SFP51997.1"/>
    </source>
</evidence>
<evidence type="ECO:0008006" key="3">
    <source>
        <dbReference type="Google" id="ProtNLM"/>
    </source>
</evidence>
<gene>
    <name evidence="1" type="ORF">SAMN04515674_103459</name>
</gene>
<feature type="non-terminal residue" evidence="1">
    <location>
        <position position="1"/>
    </location>
</feature>
<reference evidence="1 2" key="1">
    <citation type="submission" date="2016-10" db="EMBL/GenBank/DDBJ databases">
        <authorList>
            <person name="de Groot N.N."/>
        </authorList>
    </citation>
    <scope>NUCLEOTIDE SEQUENCE [LARGE SCALE GENOMIC DNA]</scope>
    <source>
        <strain evidence="2">E92,LMG 26720,CCM 7988</strain>
    </source>
</reference>
<dbReference type="InterPro" id="IPR036514">
    <property type="entry name" value="SGNH_hydro_sf"/>
</dbReference>
<accession>A0A1I5R0W6</accession>
<dbReference type="EMBL" id="FOXH01000003">
    <property type="protein sequence ID" value="SFP51997.1"/>
    <property type="molecule type" value="Genomic_DNA"/>
</dbReference>
<dbReference type="STRING" id="1079859.SAMN04515674_103459"/>
<dbReference type="AlphaFoldDB" id="A0A1I5R0W6"/>